<dbReference type="InterPro" id="IPR010982">
    <property type="entry name" value="Lambda_DNA-bd_dom_sf"/>
</dbReference>
<sequence length="124" mass="14008">MVERKNAMPHPIDVHVGLRMREARAAKGLSQEKLANKLGISFQQVQKYEKGANRIGSSRLWSIAQALDVPVSFFFEEMERGVKERGTELLPPRTIHLAKQIDSIENDDIRNQVLNLIKVCAGND</sequence>
<dbReference type="InterPro" id="IPR001387">
    <property type="entry name" value="Cro/C1-type_HTH"/>
</dbReference>
<comment type="caution">
    <text evidence="3">The sequence shown here is derived from an EMBL/GenBank/DDBJ whole genome shotgun (WGS) entry which is preliminary data.</text>
</comment>
<gene>
    <name evidence="3" type="ORF">HH303_12570</name>
</gene>
<dbReference type="PANTHER" id="PTHR46558:SF3">
    <property type="entry name" value="TRANSCRIPTIONAL REGULATOR"/>
    <property type="match status" value="1"/>
</dbReference>
<dbReference type="Gene3D" id="1.10.260.40">
    <property type="entry name" value="lambda repressor-like DNA-binding domains"/>
    <property type="match status" value="1"/>
</dbReference>
<protein>
    <submittedName>
        <fullName evidence="3">Helix-turn-helix transcriptional regulator</fullName>
    </submittedName>
</protein>
<accession>A0A7Y0E146</accession>
<keyword evidence="1" id="KW-0238">DNA-binding</keyword>
<keyword evidence="4" id="KW-1185">Reference proteome</keyword>
<dbReference type="PROSITE" id="PS50943">
    <property type="entry name" value="HTH_CROC1"/>
    <property type="match status" value="1"/>
</dbReference>
<evidence type="ECO:0000256" key="1">
    <source>
        <dbReference type="ARBA" id="ARBA00023125"/>
    </source>
</evidence>
<organism evidence="3 4">
    <name type="scientific">Pacificispira spongiicola</name>
    <dbReference type="NCBI Taxonomy" id="2729598"/>
    <lineage>
        <taxon>Bacteria</taxon>
        <taxon>Pseudomonadati</taxon>
        <taxon>Pseudomonadota</taxon>
        <taxon>Alphaproteobacteria</taxon>
        <taxon>Rhodospirillales</taxon>
        <taxon>Rhodospirillaceae</taxon>
        <taxon>Pacificispira</taxon>
    </lineage>
</organism>
<evidence type="ECO:0000313" key="4">
    <source>
        <dbReference type="Proteomes" id="UP000539372"/>
    </source>
</evidence>
<evidence type="ECO:0000313" key="3">
    <source>
        <dbReference type="EMBL" id="NMM45319.1"/>
    </source>
</evidence>
<dbReference type="EMBL" id="JABBNT010000003">
    <property type="protein sequence ID" value="NMM45319.1"/>
    <property type="molecule type" value="Genomic_DNA"/>
</dbReference>
<dbReference type="Proteomes" id="UP000539372">
    <property type="component" value="Unassembled WGS sequence"/>
</dbReference>
<dbReference type="Pfam" id="PF01381">
    <property type="entry name" value="HTH_3"/>
    <property type="match status" value="1"/>
</dbReference>
<dbReference type="CDD" id="cd00093">
    <property type="entry name" value="HTH_XRE"/>
    <property type="match status" value="1"/>
</dbReference>
<feature type="domain" description="HTH cro/C1-type" evidence="2">
    <location>
        <begin position="20"/>
        <end position="74"/>
    </location>
</feature>
<name>A0A7Y0E146_9PROT</name>
<reference evidence="3 4" key="1">
    <citation type="submission" date="2020-04" db="EMBL/GenBank/DDBJ databases">
        <title>Rhodospirillaceae bacterium KN72 isolated from deep sea.</title>
        <authorList>
            <person name="Zhang D.-C."/>
        </authorList>
    </citation>
    <scope>NUCLEOTIDE SEQUENCE [LARGE SCALE GENOMIC DNA]</scope>
    <source>
        <strain evidence="3 4">KN72</strain>
    </source>
</reference>
<dbReference type="AlphaFoldDB" id="A0A7Y0E146"/>
<dbReference type="PANTHER" id="PTHR46558">
    <property type="entry name" value="TRACRIPTIONAL REGULATORY PROTEIN-RELATED-RELATED"/>
    <property type="match status" value="1"/>
</dbReference>
<dbReference type="SMART" id="SM00530">
    <property type="entry name" value="HTH_XRE"/>
    <property type="match status" value="1"/>
</dbReference>
<dbReference type="GO" id="GO:0003677">
    <property type="term" value="F:DNA binding"/>
    <property type="evidence" value="ECO:0007669"/>
    <property type="project" value="UniProtKB-KW"/>
</dbReference>
<evidence type="ECO:0000259" key="2">
    <source>
        <dbReference type="PROSITE" id="PS50943"/>
    </source>
</evidence>
<proteinExistence type="predicted"/>
<dbReference type="SUPFAM" id="SSF47413">
    <property type="entry name" value="lambda repressor-like DNA-binding domains"/>
    <property type="match status" value="1"/>
</dbReference>